<accession>A0A0U1P5X2</accession>
<dbReference type="InterPro" id="IPR007410">
    <property type="entry name" value="LpqE-like"/>
</dbReference>
<protein>
    <submittedName>
        <fullName evidence="2">Transporter BMEI1890</fullName>
    </submittedName>
</protein>
<feature type="chain" id="PRO_5006712527" evidence="1">
    <location>
        <begin position="20"/>
        <end position="170"/>
    </location>
</feature>
<dbReference type="EMBL" id="DF196819">
    <property type="protein sequence ID" value="GAD30101.1"/>
    <property type="molecule type" value="Genomic_DNA"/>
</dbReference>
<dbReference type="PANTHER" id="PTHR36302">
    <property type="entry name" value="BLR7088 PROTEIN"/>
    <property type="match status" value="1"/>
</dbReference>
<dbReference type="Gene3D" id="2.60.40.1890">
    <property type="entry name" value="PCu(A)C copper chaperone"/>
    <property type="match status" value="1"/>
</dbReference>
<evidence type="ECO:0000313" key="3">
    <source>
        <dbReference type="Proteomes" id="UP000030675"/>
    </source>
</evidence>
<reference evidence="3" key="1">
    <citation type="submission" date="2012-12" db="EMBL/GenBank/DDBJ databases">
        <title>Genome Sequence of Photobacterium leiognathi lrivu.4.1.</title>
        <authorList>
            <person name="Urbanczyk H."/>
            <person name="Ogura Y."/>
            <person name="Hayashi T."/>
            <person name="Dunlap P.V."/>
        </authorList>
    </citation>
    <scope>NUCLEOTIDE SEQUENCE [LARGE SCALE GENOMIC DNA]</scope>
    <source>
        <strain evidence="3">lrivu.4.1</strain>
    </source>
</reference>
<dbReference type="AlphaFoldDB" id="A0A0U1P5X2"/>
<dbReference type="InterPro" id="IPR036182">
    <property type="entry name" value="PCuAC_sf"/>
</dbReference>
<dbReference type="HOGENOM" id="CLU_100939_0_2_6"/>
<dbReference type="Proteomes" id="UP000030675">
    <property type="component" value="Unassembled WGS sequence"/>
</dbReference>
<dbReference type="eggNOG" id="COG2847">
    <property type="taxonomic scope" value="Bacteria"/>
</dbReference>
<name>A0A0U1P5X2_PHOLE</name>
<dbReference type="PANTHER" id="PTHR36302:SF1">
    <property type="entry name" value="COPPER CHAPERONE PCU(A)C"/>
    <property type="match status" value="1"/>
</dbReference>
<dbReference type="Pfam" id="PF04314">
    <property type="entry name" value="PCuAC"/>
    <property type="match status" value="1"/>
</dbReference>
<keyword evidence="1" id="KW-0732">Signal</keyword>
<dbReference type="SUPFAM" id="SSF110087">
    <property type="entry name" value="DR1885-like metal-binding protein"/>
    <property type="match status" value="1"/>
</dbReference>
<evidence type="ECO:0000313" key="2">
    <source>
        <dbReference type="EMBL" id="GAD30101.1"/>
    </source>
</evidence>
<dbReference type="RefSeq" id="WP_023932688.1">
    <property type="nucleotide sequence ID" value="NZ_DF196819.1"/>
</dbReference>
<evidence type="ECO:0000256" key="1">
    <source>
        <dbReference type="SAM" id="SignalP"/>
    </source>
</evidence>
<sequence>MKKTVLSIALALATFQASAHDHSTHDHSGHDATAADTKTYHEVQSINDVLTVENARAKATIPGVKVSAGYMKITNDTDEPIRLVEAKSSVAEHTEIHRMFMRDSQMAMRKVDALEIPANGSVELKPKDYHLMFMGVKEALEPGQEIKVTLVADNGEKFDVQLTVMPMTKY</sequence>
<proteinExistence type="predicted"/>
<organism evidence="2 3">
    <name type="scientific">Photobacterium leiognathi lrivu.4.1</name>
    <dbReference type="NCBI Taxonomy" id="1248232"/>
    <lineage>
        <taxon>Bacteria</taxon>
        <taxon>Pseudomonadati</taxon>
        <taxon>Pseudomonadota</taxon>
        <taxon>Gammaproteobacteria</taxon>
        <taxon>Vibrionales</taxon>
        <taxon>Vibrionaceae</taxon>
        <taxon>Photobacterium</taxon>
    </lineage>
</organism>
<gene>
    <name evidence="2" type="ORF">PLEI_1756</name>
</gene>
<feature type="signal peptide" evidence="1">
    <location>
        <begin position="1"/>
        <end position="19"/>
    </location>
</feature>
<dbReference type="InterPro" id="IPR058248">
    <property type="entry name" value="Lxx211020-like"/>
</dbReference>